<dbReference type="Proteomes" id="UP000199398">
    <property type="component" value="Unassembled WGS sequence"/>
</dbReference>
<sequence length="214" mass="23372">MFYDALHRAMREEAGTALPRWTVDALSEVAEGRSEVAAVGHPLGFVCLPLERAGQQGVCVHVWSDKLISADPTTSATHAHSWDLTSYVLYGTLRNDLVGVVDAPEEPTHRVFEVCSGAEGDEIRRTPWLVRRRTEVSELHERGEVYSLPAGVFHETVPQGETATLALGRGHPGAVDLTLGSLDTGDHRVRRQRYGGEETAFAASVVAEKLVQVH</sequence>
<keyword evidence="4" id="KW-1185">Reference proteome</keyword>
<organism evidence="2 3">
    <name type="scientific">Saccharopolyspora antimicrobica</name>
    <dbReference type="NCBI Taxonomy" id="455193"/>
    <lineage>
        <taxon>Bacteria</taxon>
        <taxon>Bacillati</taxon>
        <taxon>Actinomycetota</taxon>
        <taxon>Actinomycetes</taxon>
        <taxon>Pseudonocardiales</taxon>
        <taxon>Pseudonocardiaceae</taxon>
        <taxon>Saccharopolyspora</taxon>
    </lineage>
</organism>
<protein>
    <submittedName>
        <fullName evidence="2">Uncharacterized protein</fullName>
    </submittedName>
</protein>
<dbReference type="Proteomes" id="UP000270697">
    <property type="component" value="Unassembled WGS sequence"/>
</dbReference>
<dbReference type="AlphaFoldDB" id="A0A1I4ZM72"/>
<evidence type="ECO:0000313" key="3">
    <source>
        <dbReference type="Proteomes" id="UP000199398"/>
    </source>
</evidence>
<evidence type="ECO:0000313" key="1">
    <source>
        <dbReference type="EMBL" id="RKT83474.1"/>
    </source>
</evidence>
<accession>A0A1I4ZM72</accession>
<dbReference type="EMBL" id="RBXX01000002">
    <property type="protein sequence ID" value="RKT83474.1"/>
    <property type="molecule type" value="Genomic_DNA"/>
</dbReference>
<dbReference type="STRING" id="455193.SAMN05421805_10540"/>
<reference evidence="1 4" key="2">
    <citation type="submission" date="2018-10" db="EMBL/GenBank/DDBJ databases">
        <title>Sequencing the genomes of 1000 actinobacteria strains.</title>
        <authorList>
            <person name="Klenk H.-P."/>
        </authorList>
    </citation>
    <scope>NUCLEOTIDE SEQUENCE [LARGE SCALE GENOMIC DNA]</scope>
    <source>
        <strain evidence="1 4">DSM 45119</strain>
    </source>
</reference>
<dbReference type="EMBL" id="FOUP01000005">
    <property type="protein sequence ID" value="SFN51344.1"/>
    <property type="molecule type" value="Genomic_DNA"/>
</dbReference>
<gene>
    <name evidence="1" type="ORF">ATL45_1758</name>
    <name evidence="2" type="ORF">SAMN05421805_10540</name>
</gene>
<evidence type="ECO:0000313" key="4">
    <source>
        <dbReference type="Proteomes" id="UP000270697"/>
    </source>
</evidence>
<evidence type="ECO:0000313" key="2">
    <source>
        <dbReference type="EMBL" id="SFN51344.1"/>
    </source>
</evidence>
<reference evidence="2 3" key="1">
    <citation type="submission" date="2016-10" db="EMBL/GenBank/DDBJ databases">
        <authorList>
            <person name="de Groot N.N."/>
        </authorList>
    </citation>
    <scope>NUCLEOTIDE SEQUENCE [LARGE SCALE GENOMIC DNA]</scope>
    <source>
        <strain evidence="2 3">CPCC 201259</strain>
    </source>
</reference>
<name>A0A1I4ZM72_9PSEU</name>
<proteinExistence type="predicted"/>